<keyword evidence="3" id="KW-1185">Reference proteome</keyword>
<accession>A0ABR0VXG4</accession>
<dbReference type="InterPro" id="IPR026669">
    <property type="entry name" value="Arsenite_MeTrfase-like"/>
</dbReference>
<comment type="caution">
    <text evidence="2">The sequence shown here is derived from an EMBL/GenBank/DDBJ whole genome shotgun (WGS) entry which is preliminary data.</text>
</comment>
<dbReference type="SUPFAM" id="SSF51905">
    <property type="entry name" value="FAD/NAD(P)-binding domain"/>
    <property type="match status" value="1"/>
</dbReference>
<dbReference type="InterPro" id="IPR011993">
    <property type="entry name" value="PH-like_dom_sf"/>
</dbReference>
<dbReference type="InterPro" id="IPR012337">
    <property type="entry name" value="RNaseH-like_sf"/>
</dbReference>
<gene>
    <name evidence="2" type="ORF">DH2020_027500</name>
</gene>
<dbReference type="PANTHER" id="PTHR43675:SF30">
    <property type="entry name" value="CYCLOPROPANE-FATTY-ACYL-PHOSPHOLIPID SYNTHASE"/>
    <property type="match status" value="1"/>
</dbReference>
<sequence>MKVAVVGGGVSGMVAAYVLAAEGVEVVVYEKEDTLGGAAKTHVTIDGAVLDLGFRVFSRVTYPDIIELLENIVGVEMELSDTSFSVSLNEGNGCEWGTRNGLSSLFAQKKNVINPCFWKIITEIIKFKDDAAIYIEELENNTDIDRNETLGNFVQSRGYSELFQKAFLLMGQPQRLAPRYHSQSYVDRFKKELESRGCQIRTNSEICSVLTNDEGCAITCKDGLEEVYDRCIIATHAPDALKILGKEATYDESRILGAFQYAYSDNFLHRDKNFMPKNIAAWSSRNFLETINGETYITYWLNSVQNISGTGFPFLVSLNTPRTPENTLYKWSTGHPIPSVAASKATSELKLIQGKRRLWFCGAYQGYGFPEDAVKAGILAANGLLRKSYTVWNNPKNMASSWLETGARLLVTSLVEEGGAIFRFEGTRKKSNLKVTLRVHSPQFYWKVATEADLGFADAYIHGDFSFVDKNEGLLNFFLSNELFSLFLDETMTYSCAIFKTRGEDLKTAQLRKTHLLIEKARISKEHHILEIGCGWGTLALEVVKQTGCKYTGITLSEKQLQYVELKVKEAGLQFISMAEEKYDDSRLSPGFIKEYIFPGGCVPSLNRVISAMAAGSRLSKILALGFDEKFIRTWEYYFDYCAAGFKLCILGDYQIETGADEDDLEDSDSESDGTLNLSKITEMRLVTSDPNQLDTLFAIFCECADPTEGDADSCIKIQNHFPQIFSETDYLGTTRPTHYHVLFDEIGFSADELQELVHSLSYVYQRSITAISIDALPLHTNI</sequence>
<feature type="domain" description="Piwi" evidence="1">
    <location>
        <begin position="733"/>
        <end position="783"/>
    </location>
</feature>
<evidence type="ECO:0000313" key="3">
    <source>
        <dbReference type="Proteomes" id="UP001318860"/>
    </source>
</evidence>
<dbReference type="SUPFAM" id="SSF53335">
    <property type="entry name" value="S-adenosyl-L-methionine-dependent methyltransferases"/>
    <property type="match status" value="1"/>
</dbReference>
<dbReference type="Pfam" id="PF13450">
    <property type="entry name" value="NAD_binding_8"/>
    <property type="match status" value="1"/>
</dbReference>
<dbReference type="Gene3D" id="2.30.29.30">
    <property type="entry name" value="Pleckstrin-homology domain (PH domain)/Phosphotyrosine-binding domain (PTB)"/>
    <property type="match status" value="1"/>
</dbReference>
<dbReference type="Proteomes" id="UP001318860">
    <property type="component" value="Unassembled WGS sequence"/>
</dbReference>
<dbReference type="InterPro" id="IPR029063">
    <property type="entry name" value="SAM-dependent_MTases_sf"/>
</dbReference>
<dbReference type="Gene3D" id="3.30.420.10">
    <property type="entry name" value="Ribonuclease H-like superfamily/Ribonuclease H"/>
    <property type="match status" value="1"/>
</dbReference>
<dbReference type="Gene3D" id="3.50.50.60">
    <property type="entry name" value="FAD/NAD(P)-binding domain"/>
    <property type="match status" value="1"/>
</dbReference>
<dbReference type="InterPro" id="IPR036188">
    <property type="entry name" value="FAD/NAD-bd_sf"/>
</dbReference>
<dbReference type="PROSITE" id="PS50822">
    <property type="entry name" value="PIWI"/>
    <property type="match status" value="1"/>
</dbReference>
<dbReference type="SUPFAM" id="SSF53098">
    <property type="entry name" value="Ribonuclease H-like"/>
    <property type="match status" value="1"/>
</dbReference>
<dbReference type="Pfam" id="PF02353">
    <property type="entry name" value="CMAS"/>
    <property type="match status" value="1"/>
</dbReference>
<evidence type="ECO:0000259" key="1">
    <source>
        <dbReference type="PROSITE" id="PS50822"/>
    </source>
</evidence>
<dbReference type="Gene3D" id="3.40.50.150">
    <property type="entry name" value="Vaccinia Virus protein VP39"/>
    <property type="match status" value="1"/>
</dbReference>
<dbReference type="CDD" id="cd02440">
    <property type="entry name" value="AdoMet_MTases"/>
    <property type="match status" value="1"/>
</dbReference>
<proteinExistence type="predicted"/>
<dbReference type="Pfam" id="PF01593">
    <property type="entry name" value="Amino_oxidase"/>
    <property type="match status" value="1"/>
</dbReference>
<dbReference type="InterPro" id="IPR003165">
    <property type="entry name" value="Piwi"/>
</dbReference>
<evidence type="ECO:0000313" key="2">
    <source>
        <dbReference type="EMBL" id="KAK6138749.1"/>
    </source>
</evidence>
<dbReference type="PANTHER" id="PTHR43675">
    <property type="entry name" value="ARSENITE METHYLTRANSFERASE"/>
    <property type="match status" value="1"/>
</dbReference>
<dbReference type="PRINTS" id="PR00419">
    <property type="entry name" value="ADXRDTASE"/>
</dbReference>
<name>A0ABR0VXG4_REHGL</name>
<dbReference type="Pfam" id="PF02171">
    <property type="entry name" value="Piwi"/>
    <property type="match status" value="1"/>
</dbReference>
<reference evidence="2 3" key="1">
    <citation type="journal article" date="2021" name="Comput. Struct. Biotechnol. J.">
        <title>De novo genome assembly of the potent medicinal plant Rehmannia glutinosa using nanopore technology.</title>
        <authorList>
            <person name="Ma L."/>
            <person name="Dong C."/>
            <person name="Song C."/>
            <person name="Wang X."/>
            <person name="Zheng X."/>
            <person name="Niu Y."/>
            <person name="Chen S."/>
            <person name="Feng W."/>
        </authorList>
    </citation>
    <scope>NUCLEOTIDE SEQUENCE [LARGE SCALE GENOMIC DNA]</scope>
    <source>
        <strain evidence="2">DH-2019</strain>
    </source>
</reference>
<dbReference type="EMBL" id="JABTTQ020000654">
    <property type="protein sequence ID" value="KAK6138749.1"/>
    <property type="molecule type" value="Genomic_DNA"/>
</dbReference>
<dbReference type="InterPro" id="IPR002937">
    <property type="entry name" value="Amino_oxidase"/>
</dbReference>
<organism evidence="2 3">
    <name type="scientific">Rehmannia glutinosa</name>
    <name type="common">Chinese foxglove</name>
    <dbReference type="NCBI Taxonomy" id="99300"/>
    <lineage>
        <taxon>Eukaryota</taxon>
        <taxon>Viridiplantae</taxon>
        <taxon>Streptophyta</taxon>
        <taxon>Embryophyta</taxon>
        <taxon>Tracheophyta</taxon>
        <taxon>Spermatophyta</taxon>
        <taxon>Magnoliopsida</taxon>
        <taxon>eudicotyledons</taxon>
        <taxon>Gunneridae</taxon>
        <taxon>Pentapetalae</taxon>
        <taxon>asterids</taxon>
        <taxon>lamiids</taxon>
        <taxon>Lamiales</taxon>
        <taxon>Orobanchaceae</taxon>
        <taxon>Rehmannieae</taxon>
        <taxon>Rehmannia</taxon>
    </lineage>
</organism>
<dbReference type="InterPro" id="IPR036397">
    <property type="entry name" value="RNaseH_sf"/>
</dbReference>
<protein>
    <recommendedName>
        <fullName evidence="1">Piwi domain-containing protein</fullName>
    </recommendedName>
</protein>